<dbReference type="EMBL" id="BAABLF010000013">
    <property type="protein sequence ID" value="GAA5192031.1"/>
    <property type="molecule type" value="Genomic_DNA"/>
</dbReference>
<keyword evidence="1" id="KW-0409">Iron storage</keyword>
<dbReference type="Proteomes" id="UP001501600">
    <property type="component" value="Unassembled WGS sequence"/>
</dbReference>
<evidence type="ECO:0000256" key="2">
    <source>
        <dbReference type="ARBA" id="ARBA00023004"/>
    </source>
</evidence>
<dbReference type="Pfam" id="PF00210">
    <property type="entry name" value="Ferritin"/>
    <property type="match status" value="1"/>
</dbReference>
<gene>
    <name evidence="4" type="ORF">GCM10025772_20200</name>
</gene>
<protein>
    <submittedName>
        <fullName evidence="4">Ferritin-like domain-containing protein</fullName>
    </submittedName>
</protein>
<accession>A0ABP9S6F3</accession>
<name>A0ABP9S6F3_9GAMM</name>
<proteinExistence type="predicted"/>
<dbReference type="PANTHER" id="PTHR30295:SF0">
    <property type="entry name" value="BACTERIOFERRITIN"/>
    <property type="match status" value="1"/>
</dbReference>
<dbReference type="InterPro" id="IPR012347">
    <property type="entry name" value="Ferritin-like"/>
</dbReference>
<dbReference type="RefSeq" id="WP_345316938.1">
    <property type="nucleotide sequence ID" value="NZ_BAABLF010000013.1"/>
</dbReference>
<keyword evidence="2" id="KW-0408">Iron</keyword>
<comment type="caution">
    <text evidence="4">The sequence shown here is derived from an EMBL/GenBank/DDBJ whole genome shotgun (WGS) entry which is preliminary data.</text>
</comment>
<dbReference type="InterPro" id="IPR008331">
    <property type="entry name" value="Ferritin_DPS_dom"/>
</dbReference>
<keyword evidence="5" id="KW-1185">Reference proteome</keyword>
<dbReference type="InterPro" id="IPR009040">
    <property type="entry name" value="Ferritin-like_diiron"/>
</dbReference>
<dbReference type="CDD" id="cd00657">
    <property type="entry name" value="Ferritin_like"/>
    <property type="match status" value="1"/>
</dbReference>
<evidence type="ECO:0000313" key="4">
    <source>
        <dbReference type="EMBL" id="GAA5192031.1"/>
    </source>
</evidence>
<dbReference type="InterPro" id="IPR009078">
    <property type="entry name" value="Ferritin-like_SF"/>
</dbReference>
<feature type="domain" description="Ferritin-like diiron" evidence="3">
    <location>
        <begin position="3"/>
        <end position="147"/>
    </location>
</feature>
<sequence length="153" mass="17431">MKEHNKSSVIRLLNQIMEMELAGVVHYTHYSLMVYGYGRIPIVSWLKGNAQESLAHAQRAGEMVTMLGGHPSLGIGPLLESKKHDIGDILQESLEHEKAVTQLYYQLLDEVKDKSVALEEYAREMIVTETLHEDEVDKMLRKPGEIKPFDPHH</sequence>
<evidence type="ECO:0000256" key="1">
    <source>
        <dbReference type="ARBA" id="ARBA00022434"/>
    </source>
</evidence>
<dbReference type="PANTHER" id="PTHR30295">
    <property type="entry name" value="BACTERIOFERRITIN"/>
    <property type="match status" value="1"/>
</dbReference>
<organism evidence="4 5">
    <name type="scientific">Ferrimonas gelatinilytica</name>
    <dbReference type="NCBI Taxonomy" id="1255257"/>
    <lineage>
        <taxon>Bacteria</taxon>
        <taxon>Pseudomonadati</taxon>
        <taxon>Pseudomonadota</taxon>
        <taxon>Gammaproteobacteria</taxon>
        <taxon>Alteromonadales</taxon>
        <taxon>Ferrimonadaceae</taxon>
        <taxon>Ferrimonas</taxon>
    </lineage>
</organism>
<evidence type="ECO:0000259" key="3">
    <source>
        <dbReference type="PROSITE" id="PS50905"/>
    </source>
</evidence>
<dbReference type="SUPFAM" id="SSF47240">
    <property type="entry name" value="Ferritin-like"/>
    <property type="match status" value="1"/>
</dbReference>
<reference evidence="5" key="1">
    <citation type="journal article" date="2019" name="Int. J. Syst. Evol. Microbiol.">
        <title>The Global Catalogue of Microorganisms (GCM) 10K type strain sequencing project: providing services to taxonomists for standard genome sequencing and annotation.</title>
        <authorList>
            <consortium name="The Broad Institute Genomics Platform"/>
            <consortium name="The Broad Institute Genome Sequencing Center for Infectious Disease"/>
            <person name="Wu L."/>
            <person name="Ma J."/>
        </authorList>
    </citation>
    <scope>NUCLEOTIDE SEQUENCE [LARGE SCALE GENOMIC DNA]</scope>
    <source>
        <strain evidence="5">JCM 18720</strain>
    </source>
</reference>
<evidence type="ECO:0000313" key="5">
    <source>
        <dbReference type="Proteomes" id="UP001501600"/>
    </source>
</evidence>
<dbReference type="PROSITE" id="PS50905">
    <property type="entry name" value="FERRITIN_LIKE"/>
    <property type="match status" value="1"/>
</dbReference>
<dbReference type="Gene3D" id="1.20.1260.10">
    <property type="match status" value="1"/>
</dbReference>